<evidence type="ECO:0000313" key="4">
    <source>
        <dbReference type="Proteomes" id="UP001492380"/>
    </source>
</evidence>
<proteinExistence type="predicted"/>
<evidence type="ECO:0000256" key="1">
    <source>
        <dbReference type="SAM" id="MobiDB-lite"/>
    </source>
</evidence>
<sequence length="381" mass="41840">MPPPLLSFPWGLSESFGIASSTATTDLGTSPSSVVSSVWPSFSTVTVPASSITIMMTSEVEVTQTLVSDHTTVISVDGKTFVSTQTAAVTVTATRMQEHTATAVVDHTWTATAHDNSPSTLRTTLINTAVVYSTVKASPTSIVQKPTTSPVATRSSSPSPPPAHSDHHSNTALIVGLSVGFGVFLIAAIALSALYFLFRRRQSQHIRDNQLENSTWQSAAYSLVNLSKLKPEKKADKVEESSPTKRAPGPRTFNDLHSANLPRRRSRSAHSTYSNTLSTPLEVHEHEEENPFLSPEERAARSPQKNAKIPRAMSILDCESDDEATQMDLRRDASVERRSRRGSAVMDGMVRREEENIKKHAELVKELEDKREERNKRQKPE</sequence>
<feature type="region of interest" description="Disordered" evidence="1">
    <location>
        <begin position="232"/>
        <end position="307"/>
    </location>
</feature>
<feature type="compositionally biased region" description="Basic and acidic residues" evidence="1">
    <location>
        <begin position="349"/>
        <end position="381"/>
    </location>
</feature>
<dbReference type="CDD" id="cd12087">
    <property type="entry name" value="TM_EGFR-like"/>
    <property type="match status" value="1"/>
</dbReference>
<reference evidence="3 4" key="1">
    <citation type="submission" date="2024-04" db="EMBL/GenBank/DDBJ databases">
        <title>Phyllosticta paracitricarpa is synonymous to the EU quarantine fungus P. citricarpa based on phylogenomic analyses.</title>
        <authorList>
            <consortium name="Lawrence Berkeley National Laboratory"/>
            <person name="Van Ingen-Buijs V.A."/>
            <person name="Van Westerhoven A.C."/>
            <person name="Haridas S."/>
            <person name="Skiadas P."/>
            <person name="Martin F."/>
            <person name="Groenewald J.Z."/>
            <person name="Crous P.W."/>
            <person name="Seidl M.F."/>
        </authorList>
    </citation>
    <scope>NUCLEOTIDE SEQUENCE [LARGE SCALE GENOMIC DNA]</scope>
    <source>
        <strain evidence="3 4">CBS 123374</strain>
    </source>
</reference>
<keyword evidence="2" id="KW-0472">Membrane</keyword>
<evidence type="ECO:0000256" key="2">
    <source>
        <dbReference type="SAM" id="Phobius"/>
    </source>
</evidence>
<keyword evidence="4" id="KW-1185">Reference proteome</keyword>
<feature type="compositionally biased region" description="Polar residues" evidence="1">
    <location>
        <begin position="269"/>
        <end position="279"/>
    </location>
</feature>
<keyword evidence="2" id="KW-0812">Transmembrane</keyword>
<feature type="region of interest" description="Disordered" evidence="1">
    <location>
        <begin position="143"/>
        <end position="167"/>
    </location>
</feature>
<evidence type="ECO:0000313" key="3">
    <source>
        <dbReference type="EMBL" id="KAK8227339.1"/>
    </source>
</evidence>
<dbReference type="EMBL" id="JBBWRZ010000010">
    <property type="protein sequence ID" value="KAK8227339.1"/>
    <property type="molecule type" value="Genomic_DNA"/>
</dbReference>
<feature type="compositionally biased region" description="Basic and acidic residues" evidence="1">
    <location>
        <begin position="282"/>
        <end position="300"/>
    </location>
</feature>
<accession>A0ABR1YG94</accession>
<keyword evidence="2" id="KW-1133">Transmembrane helix</keyword>
<comment type="caution">
    <text evidence="3">The sequence shown here is derived from an EMBL/GenBank/DDBJ whole genome shotgun (WGS) entry which is preliminary data.</text>
</comment>
<feature type="region of interest" description="Disordered" evidence="1">
    <location>
        <begin position="323"/>
        <end position="381"/>
    </location>
</feature>
<organism evidence="3 4">
    <name type="scientific">Phyllosticta capitalensis</name>
    <dbReference type="NCBI Taxonomy" id="121624"/>
    <lineage>
        <taxon>Eukaryota</taxon>
        <taxon>Fungi</taxon>
        <taxon>Dikarya</taxon>
        <taxon>Ascomycota</taxon>
        <taxon>Pezizomycotina</taxon>
        <taxon>Dothideomycetes</taxon>
        <taxon>Dothideomycetes incertae sedis</taxon>
        <taxon>Botryosphaeriales</taxon>
        <taxon>Phyllostictaceae</taxon>
        <taxon>Phyllosticta</taxon>
    </lineage>
</organism>
<protein>
    <submittedName>
        <fullName evidence="3">Uncharacterized protein</fullName>
    </submittedName>
</protein>
<feature type="compositionally biased region" description="Basic and acidic residues" evidence="1">
    <location>
        <begin position="328"/>
        <end position="337"/>
    </location>
</feature>
<name>A0ABR1YG94_9PEZI</name>
<feature type="compositionally biased region" description="Basic and acidic residues" evidence="1">
    <location>
        <begin position="232"/>
        <end position="243"/>
    </location>
</feature>
<feature type="transmembrane region" description="Helical" evidence="2">
    <location>
        <begin position="172"/>
        <end position="198"/>
    </location>
</feature>
<feature type="compositionally biased region" description="Low complexity" evidence="1">
    <location>
        <begin position="146"/>
        <end position="157"/>
    </location>
</feature>
<gene>
    <name evidence="3" type="ORF">HDK90DRAFT_541193</name>
</gene>
<dbReference type="Proteomes" id="UP001492380">
    <property type="component" value="Unassembled WGS sequence"/>
</dbReference>